<dbReference type="RefSeq" id="WP_224192673.1">
    <property type="nucleotide sequence ID" value="NZ_JAIRAU010000021.1"/>
</dbReference>
<dbReference type="EMBL" id="JAIRAU010000021">
    <property type="protein sequence ID" value="MBZ5710903.1"/>
    <property type="molecule type" value="Genomic_DNA"/>
</dbReference>
<dbReference type="Proteomes" id="UP001139031">
    <property type="component" value="Unassembled WGS sequence"/>
</dbReference>
<dbReference type="PROSITE" id="PS51257">
    <property type="entry name" value="PROKAR_LIPOPROTEIN"/>
    <property type="match status" value="1"/>
</dbReference>
<name>A0ABS7TRP7_9BACT</name>
<sequence length="613" mass="63641">MPRAALFLLVSLSACDHAQPYGEEGERGEIEAGLSDLSHKPGDPRGLAPPRDKGAPLPEPLAAIPTPLGQAYCNIVVEGVSRATETDYLPHVITCENGGANLEALKAQAIAARSVAYYAMINDGQICDGQGCQVYTCGAQPQQIHYDAVAATSGQYLSYNGWLTYGFYVAGDSQQPASCVDTDNGNVAGTEQYVTFNEGKTVYDVEQTDLGYVFPENLNTSGYGQNRGCMSQWGARCLENTKGYGVTDIVRFYYGADIEILQAEGACVVKPNQPATGTLDAVDCATGIAGWAWDSDHADTPVDALVSFMAPHGDANAIEVTVAANEHREDLCQAIGSCAHGLSLPLPRSLLDGASHPLYVYGVDVDGDGPAQLDGSPVQFACAPPPLPPGVRRHVPSPEALTAWSLSTFWQLTKLDDAALTAIPEWQAIAAAPMLVQVAGDPTLWLVDAGFRRRIASAEVAAAWKFDPATAQTIPAADLMAMPQGTDVWPAPYLVQGTGAAIYMLDDPQCPPGGDPNDPQCPTAPGTDGDTGSGTGSDGEGGDVPTTDGSPGSGDDSTSSSGGGPVSPDSGGALPPGYGQDQGCRLAGAGNGGLAPGLWLLALACARRRRRSA</sequence>
<feature type="region of interest" description="Disordered" evidence="1">
    <location>
        <begin position="505"/>
        <end position="591"/>
    </location>
</feature>
<reference evidence="3" key="1">
    <citation type="submission" date="2021-08" db="EMBL/GenBank/DDBJ databases">
        <authorList>
            <person name="Stevens D.C."/>
        </authorList>
    </citation>
    <scope>NUCLEOTIDE SEQUENCE</scope>
    <source>
        <strain evidence="3">DSM 53165</strain>
    </source>
</reference>
<proteinExistence type="predicted"/>
<dbReference type="Pfam" id="PF08486">
    <property type="entry name" value="SpoIID"/>
    <property type="match status" value="1"/>
</dbReference>
<accession>A0ABS7TRP7</accession>
<evidence type="ECO:0000259" key="2">
    <source>
        <dbReference type="Pfam" id="PF08486"/>
    </source>
</evidence>
<organism evidence="3 4">
    <name type="scientific">Nannocystis pusilla</name>
    <dbReference type="NCBI Taxonomy" id="889268"/>
    <lineage>
        <taxon>Bacteria</taxon>
        <taxon>Pseudomonadati</taxon>
        <taxon>Myxococcota</taxon>
        <taxon>Polyangia</taxon>
        <taxon>Nannocystales</taxon>
        <taxon>Nannocystaceae</taxon>
        <taxon>Nannocystis</taxon>
    </lineage>
</organism>
<feature type="compositionally biased region" description="Gly residues" evidence="1">
    <location>
        <begin position="529"/>
        <end position="539"/>
    </location>
</feature>
<feature type="domain" description="Sporulation stage II protein D amidase enhancer LytB N-terminal" evidence="2">
    <location>
        <begin position="86"/>
        <end position="159"/>
    </location>
</feature>
<feature type="region of interest" description="Disordered" evidence="1">
    <location>
        <begin position="34"/>
        <end position="56"/>
    </location>
</feature>
<evidence type="ECO:0000313" key="4">
    <source>
        <dbReference type="Proteomes" id="UP001139031"/>
    </source>
</evidence>
<comment type="caution">
    <text evidence="3">The sequence shown here is derived from an EMBL/GenBank/DDBJ whole genome shotgun (WGS) entry which is preliminary data.</text>
</comment>
<feature type="compositionally biased region" description="Low complexity" evidence="1">
    <location>
        <begin position="543"/>
        <end position="572"/>
    </location>
</feature>
<dbReference type="InterPro" id="IPR013693">
    <property type="entry name" value="SpoIID/LytB_N"/>
</dbReference>
<evidence type="ECO:0000313" key="3">
    <source>
        <dbReference type="EMBL" id="MBZ5710903.1"/>
    </source>
</evidence>
<gene>
    <name evidence="3" type="ORF">K7C98_16705</name>
</gene>
<evidence type="ECO:0000256" key="1">
    <source>
        <dbReference type="SAM" id="MobiDB-lite"/>
    </source>
</evidence>
<keyword evidence="4" id="KW-1185">Reference proteome</keyword>
<protein>
    <submittedName>
        <fullName evidence="3">SpoIID/LytB domain-containing protein</fullName>
    </submittedName>
</protein>